<accession>A0A6A6YEF8</accession>
<evidence type="ECO:0000313" key="4">
    <source>
        <dbReference type="RefSeq" id="XP_033574084.1"/>
    </source>
</evidence>
<name>A0A6A6YEF8_9PEZI</name>
<dbReference type="EMBL" id="MU003705">
    <property type="protein sequence ID" value="KAF2807120.1"/>
    <property type="molecule type" value="Genomic_DNA"/>
</dbReference>
<gene>
    <name evidence="2 4" type="ORF">BDZ99DRAFT_465052</name>
</gene>
<organism evidence="2">
    <name type="scientific">Mytilinidion resinicola</name>
    <dbReference type="NCBI Taxonomy" id="574789"/>
    <lineage>
        <taxon>Eukaryota</taxon>
        <taxon>Fungi</taxon>
        <taxon>Dikarya</taxon>
        <taxon>Ascomycota</taxon>
        <taxon>Pezizomycotina</taxon>
        <taxon>Dothideomycetes</taxon>
        <taxon>Pleosporomycetidae</taxon>
        <taxon>Mytilinidiales</taxon>
        <taxon>Mytilinidiaceae</taxon>
        <taxon>Mytilinidion</taxon>
    </lineage>
</organism>
<dbReference type="Proteomes" id="UP000504636">
    <property type="component" value="Unplaced"/>
</dbReference>
<reference evidence="4" key="3">
    <citation type="submission" date="2025-04" db="UniProtKB">
        <authorList>
            <consortium name="RefSeq"/>
        </authorList>
    </citation>
    <scope>IDENTIFICATION</scope>
    <source>
        <strain evidence="4">CBS 304.34</strain>
    </source>
</reference>
<sequence>MARSAEARRRKNKSDKAREKLRKQKLKITIDRSVKGRGKHYTKLRQRQWVDKIRYNEKKSTMAFLLSERVKERVRAGQGYPQAHLLGIPREVRQQILLNVIPSDVLTDLTTAKLRKFCHMLAGVHPVIGAEMPFVHKQYERERVELLRTRNQQCIIPSRLISELLNPIVANRLPQKKGGTVKYLKLKKQARYRPQRCWKCGWRHYGDTVVCKPYKQPDDDDLGGWGKSLRSQTEHQIESWGLDNWLAERKVDDRL</sequence>
<dbReference type="OrthoDB" id="3796140at2759"/>
<keyword evidence="3" id="KW-1185">Reference proteome</keyword>
<dbReference type="AlphaFoldDB" id="A0A6A6YEF8"/>
<proteinExistence type="predicted"/>
<protein>
    <submittedName>
        <fullName evidence="2 4">Uncharacterized protein</fullName>
    </submittedName>
</protein>
<reference evidence="4" key="2">
    <citation type="submission" date="2020-04" db="EMBL/GenBank/DDBJ databases">
        <authorList>
            <consortium name="NCBI Genome Project"/>
        </authorList>
    </citation>
    <scope>NUCLEOTIDE SEQUENCE</scope>
    <source>
        <strain evidence="4">CBS 304.34</strain>
    </source>
</reference>
<evidence type="ECO:0000256" key="1">
    <source>
        <dbReference type="SAM" id="MobiDB-lite"/>
    </source>
</evidence>
<dbReference type="GeneID" id="54461349"/>
<evidence type="ECO:0000313" key="2">
    <source>
        <dbReference type="EMBL" id="KAF2807120.1"/>
    </source>
</evidence>
<dbReference type="RefSeq" id="XP_033574084.1">
    <property type="nucleotide sequence ID" value="XM_033720456.1"/>
</dbReference>
<feature type="compositionally biased region" description="Basic residues" evidence="1">
    <location>
        <begin position="8"/>
        <end position="21"/>
    </location>
</feature>
<evidence type="ECO:0000313" key="3">
    <source>
        <dbReference type="Proteomes" id="UP000504636"/>
    </source>
</evidence>
<feature type="region of interest" description="Disordered" evidence="1">
    <location>
        <begin position="1"/>
        <end position="21"/>
    </location>
</feature>
<reference evidence="2 4" key="1">
    <citation type="journal article" date="2020" name="Stud. Mycol.">
        <title>101 Dothideomycetes genomes: a test case for predicting lifestyles and emergence of pathogens.</title>
        <authorList>
            <person name="Haridas S."/>
            <person name="Albert R."/>
            <person name="Binder M."/>
            <person name="Bloem J."/>
            <person name="Labutti K."/>
            <person name="Salamov A."/>
            <person name="Andreopoulos B."/>
            <person name="Baker S."/>
            <person name="Barry K."/>
            <person name="Bills G."/>
            <person name="Bluhm B."/>
            <person name="Cannon C."/>
            <person name="Castanera R."/>
            <person name="Culley D."/>
            <person name="Daum C."/>
            <person name="Ezra D."/>
            <person name="Gonzalez J."/>
            <person name="Henrissat B."/>
            <person name="Kuo A."/>
            <person name="Liang C."/>
            <person name="Lipzen A."/>
            <person name="Lutzoni F."/>
            <person name="Magnuson J."/>
            <person name="Mondo S."/>
            <person name="Nolan M."/>
            <person name="Ohm R."/>
            <person name="Pangilinan J."/>
            <person name="Park H.-J."/>
            <person name="Ramirez L."/>
            <person name="Alfaro M."/>
            <person name="Sun H."/>
            <person name="Tritt A."/>
            <person name="Yoshinaga Y."/>
            <person name="Zwiers L.-H."/>
            <person name="Turgeon B."/>
            <person name="Goodwin S."/>
            <person name="Spatafora J."/>
            <person name="Crous P."/>
            <person name="Grigoriev I."/>
        </authorList>
    </citation>
    <scope>NUCLEOTIDE SEQUENCE</scope>
    <source>
        <strain evidence="2 4">CBS 304.34</strain>
    </source>
</reference>